<feature type="transmembrane region" description="Helical" evidence="1">
    <location>
        <begin position="226"/>
        <end position="246"/>
    </location>
</feature>
<dbReference type="OrthoDB" id="10041630at2759"/>
<dbReference type="EMBL" id="CP014247">
    <property type="protein sequence ID" value="AMD22329.1"/>
    <property type="molecule type" value="Genomic_DNA"/>
</dbReference>
<dbReference type="PANTHER" id="PTHR38421">
    <property type="entry name" value="TRANSMEMBRANE PROTEIN USGS"/>
    <property type="match status" value="1"/>
</dbReference>
<gene>
    <name evidence="2" type="ORF">AW171_hschr74357</name>
</gene>
<accession>A0A0X8HVR9</accession>
<evidence type="ECO:0000313" key="2">
    <source>
        <dbReference type="EMBL" id="AMD22329.1"/>
    </source>
</evidence>
<dbReference type="GeneID" id="28725676"/>
<dbReference type="Proteomes" id="UP000243052">
    <property type="component" value="Chromosome vii"/>
</dbReference>
<dbReference type="PANTHER" id="PTHR38421:SF1">
    <property type="entry name" value="TRANSMEMBRANE PROTEIN"/>
    <property type="match status" value="1"/>
</dbReference>
<keyword evidence="1" id="KW-0812">Transmembrane</keyword>
<dbReference type="RefSeq" id="XP_017989325.1">
    <property type="nucleotide sequence ID" value="XM_018133512.1"/>
</dbReference>
<feature type="transmembrane region" description="Helical" evidence="1">
    <location>
        <begin position="138"/>
        <end position="160"/>
    </location>
</feature>
<sequence>MVSPVFVSRRPESLNYRNLIRGVKIAVYGCIKSIQTLEGKQRWVALKLGAYSIVLYAILNFLQTWIRELSVLCDLGMVIVGVVECAMQSELDYMFWASLHAETSNEHINPENIAKSRRNGRDRLQAPVALMQGILRKAALMILISPLPTKWAVILLYCWSFSQLQYRFGSEFAAVISTAMCLYSLKTSFFWSINLVNHVWTLELCIRMILSPYFKDAKFNRGEQELWITSRSGVLYGFGLVIYVFIMKYPWLSGLLFYISHSSAAVLISAITEPQPANLPLNGKEMSRWVSRQLLWGL</sequence>
<proteinExistence type="predicted"/>
<organism evidence="2 3">
    <name type="scientific">Eremothecium sinecaudum</name>
    <dbReference type="NCBI Taxonomy" id="45286"/>
    <lineage>
        <taxon>Eukaryota</taxon>
        <taxon>Fungi</taxon>
        <taxon>Dikarya</taxon>
        <taxon>Ascomycota</taxon>
        <taxon>Saccharomycotina</taxon>
        <taxon>Saccharomycetes</taxon>
        <taxon>Saccharomycetales</taxon>
        <taxon>Saccharomycetaceae</taxon>
        <taxon>Eremothecium</taxon>
    </lineage>
</organism>
<reference evidence="2 3" key="1">
    <citation type="submission" date="2016-01" db="EMBL/GenBank/DDBJ databases">
        <title>Genome sequence of the yeast Holleya sinecauda.</title>
        <authorList>
            <person name="Dietrich F.S."/>
        </authorList>
    </citation>
    <scope>NUCLEOTIDE SEQUENCE [LARGE SCALE GENOMIC DNA]</scope>
    <source>
        <strain evidence="2 3">ATCC 58844</strain>
    </source>
</reference>
<name>A0A0X8HVR9_9SACH</name>
<feature type="transmembrane region" description="Helical" evidence="1">
    <location>
        <begin position="252"/>
        <end position="271"/>
    </location>
</feature>
<dbReference type="AlphaFoldDB" id="A0A0X8HVR9"/>
<feature type="transmembrane region" description="Helical" evidence="1">
    <location>
        <begin position="172"/>
        <end position="191"/>
    </location>
</feature>
<evidence type="ECO:0000313" key="3">
    <source>
        <dbReference type="Proteomes" id="UP000243052"/>
    </source>
</evidence>
<keyword evidence="1" id="KW-1133">Transmembrane helix</keyword>
<protein>
    <submittedName>
        <fullName evidence="2">HGL011Cp</fullName>
    </submittedName>
</protein>
<keyword evidence="3" id="KW-1185">Reference proteome</keyword>
<feature type="transmembrane region" description="Helical" evidence="1">
    <location>
        <begin position="43"/>
        <end position="62"/>
    </location>
</feature>
<keyword evidence="1" id="KW-0472">Membrane</keyword>
<evidence type="ECO:0000256" key="1">
    <source>
        <dbReference type="SAM" id="Phobius"/>
    </source>
</evidence>